<dbReference type="EMBL" id="JAHQIW010003240">
    <property type="protein sequence ID" value="KAJ1357823.1"/>
    <property type="molecule type" value="Genomic_DNA"/>
</dbReference>
<protein>
    <recommendedName>
        <fullName evidence="4">Secreted protein</fullName>
    </recommendedName>
</protein>
<proteinExistence type="predicted"/>
<evidence type="ECO:0000256" key="1">
    <source>
        <dbReference type="SAM" id="SignalP"/>
    </source>
</evidence>
<evidence type="ECO:0000313" key="3">
    <source>
        <dbReference type="Proteomes" id="UP001196413"/>
    </source>
</evidence>
<evidence type="ECO:0000313" key="2">
    <source>
        <dbReference type="EMBL" id="KAJ1357823.1"/>
    </source>
</evidence>
<organism evidence="2 3">
    <name type="scientific">Parelaphostrongylus tenuis</name>
    <name type="common">Meningeal worm</name>
    <dbReference type="NCBI Taxonomy" id="148309"/>
    <lineage>
        <taxon>Eukaryota</taxon>
        <taxon>Metazoa</taxon>
        <taxon>Ecdysozoa</taxon>
        <taxon>Nematoda</taxon>
        <taxon>Chromadorea</taxon>
        <taxon>Rhabditida</taxon>
        <taxon>Rhabditina</taxon>
        <taxon>Rhabditomorpha</taxon>
        <taxon>Strongyloidea</taxon>
        <taxon>Metastrongylidae</taxon>
        <taxon>Parelaphostrongylus</taxon>
    </lineage>
</organism>
<dbReference type="Proteomes" id="UP001196413">
    <property type="component" value="Unassembled WGS sequence"/>
</dbReference>
<keyword evidence="1" id="KW-0732">Signal</keyword>
<gene>
    <name evidence="2" type="ORF">KIN20_016070</name>
</gene>
<sequence length="91" mass="10057">MQVTCLLTILVVSVFLSHFQQIERRLLVTGTAEFIVSLNDPNGRCVSTAYHSLAPKNIARHDEAIDHSSVLHSLTIVKDASGLESKNQLEE</sequence>
<feature type="signal peptide" evidence="1">
    <location>
        <begin position="1"/>
        <end position="24"/>
    </location>
</feature>
<accession>A0AAD5QMQ0</accession>
<comment type="caution">
    <text evidence="2">The sequence shown here is derived from an EMBL/GenBank/DDBJ whole genome shotgun (WGS) entry which is preliminary data.</text>
</comment>
<dbReference type="AlphaFoldDB" id="A0AAD5QMQ0"/>
<keyword evidence="3" id="KW-1185">Reference proteome</keyword>
<name>A0AAD5QMQ0_PARTN</name>
<feature type="chain" id="PRO_5042045686" description="Secreted protein" evidence="1">
    <location>
        <begin position="25"/>
        <end position="91"/>
    </location>
</feature>
<evidence type="ECO:0008006" key="4">
    <source>
        <dbReference type="Google" id="ProtNLM"/>
    </source>
</evidence>
<reference evidence="2" key="1">
    <citation type="submission" date="2021-06" db="EMBL/GenBank/DDBJ databases">
        <title>Parelaphostrongylus tenuis whole genome reference sequence.</title>
        <authorList>
            <person name="Garwood T.J."/>
            <person name="Larsen P.A."/>
            <person name="Fountain-Jones N.M."/>
            <person name="Garbe J.R."/>
            <person name="Macchietto M.G."/>
            <person name="Kania S.A."/>
            <person name="Gerhold R.W."/>
            <person name="Richards J.E."/>
            <person name="Wolf T.M."/>
        </authorList>
    </citation>
    <scope>NUCLEOTIDE SEQUENCE</scope>
    <source>
        <strain evidence="2">MNPRO001-30</strain>
        <tissue evidence="2">Meninges</tissue>
    </source>
</reference>